<gene>
    <name evidence="4" type="primary">env</name>
</gene>
<keyword evidence="1" id="KW-0812">Transmembrane</keyword>
<keyword evidence="2" id="KW-0732">Signal</keyword>
<proteinExistence type="predicted"/>
<feature type="transmembrane region" description="Helical" evidence="1">
    <location>
        <begin position="530"/>
        <end position="551"/>
    </location>
</feature>
<feature type="signal peptide" evidence="2">
    <location>
        <begin position="1"/>
        <end position="20"/>
    </location>
</feature>
<sequence>MKPPILILLLILTTPWLIQAREQILWAIAKAWPIPLPVHSTSKVLPVFFSTSCELGLPCVNLDPDTAQYSATNISLNGALCFSLINNSNPCIWLKNGSIGNWLDPLTNNQISSAMLTEALSQFSTGASSGSGTGTNGTKDVNITTFLMLMEGLRPSNSRFSQENSTARQVLPYCAPNRGYPPHWTPCQSPDHKLKQIAPGFEFTPPLGKYQYNLTQGGSQRTGSKNTWPWFQWVLSNERGAFTSLEPFAVLQNLCIRLLNVSGTRDEKGPSLKNLSIHKALNNLTVPASPVCLKAPFFFLLSNATDATKEVISCNSTDVSCIASQCWNGSANTAVVMRIPMYVPIPVKVDTGTFPITEIIRTKRDFGITAALVTAITLSAAAATTAAVAMAAQVQSAETVNDIVEKTATTLTTLRSIDGHLKAGILTVNQRVDLLQEQVDDLVTLTSIGCIHSFSSLCITSRMANNFTENSNLSWQLSAYLQGNWSQQFENLTDTLTQQIIAVNATRLSLPTVNTLLTTLKRAFSLVKEWAGIGVMFSMMLLAIFVCLWCLCRIRKSQKSQAAMLVQAFAAVEAGQSPQAWLSMLTDK</sequence>
<dbReference type="PANTHER" id="PTHR37874:SF2">
    <property type="entry name" value="GENE 8113-RELATED"/>
    <property type="match status" value="1"/>
</dbReference>
<dbReference type="GO" id="GO:0005198">
    <property type="term" value="F:structural molecule activity"/>
    <property type="evidence" value="ECO:0007669"/>
    <property type="project" value="InterPro"/>
</dbReference>
<keyword evidence="1" id="KW-1133">Transmembrane helix</keyword>
<dbReference type="InterPro" id="IPR053368">
    <property type="entry name" value="Viral_Envelope_Glycoprotein"/>
</dbReference>
<keyword evidence="1" id="KW-0472">Membrane</keyword>
<dbReference type="AlphaFoldDB" id="A0A7T1TE41"/>
<reference evidence="4" key="1">
    <citation type="submission" date="2019-09" db="EMBL/GenBank/DDBJ databases">
        <authorList>
            <person name="Yuan Y."/>
            <person name="Yusa K."/>
        </authorList>
    </citation>
    <scope>NUCLEOTIDE SEQUENCE</scope>
</reference>
<dbReference type="EMBL" id="MN527960">
    <property type="protein sequence ID" value="QPP11371.1"/>
    <property type="molecule type" value="Genomic_DNA"/>
</dbReference>
<dbReference type="PANTHER" id="PTHR37874">
    <property type="entry name" value="RIKEN CDNA 1500011B03 GENE-RELATED"/>
    <property type="match status" value="1"/>
</dbReference>
<evidence type="ECO:0000256" key="2">
    <source>
        <dbReference type="SAM" id="SignalP"/>
    </source>
</evidence>
<dbReference type="Pfam" id="PF00517">
    <property type="entry name" value="GP41"/>
    <property type="match status" value="1"/>
</dbReference>
<evidence type="ECO:0000256" key="1">
    <source>
        <dbReference type="SAM" id="Phobius"/>
    </source>
</evidence>
<evidence type="ECO:0000259" key="3">
    <source>
        <dbReference type="Pfam" id="PF00517"/>
    </source>
</evidence>
<name>A0A7T1TE41_CRIGR</name>
<organism evidence="4">
    <name type="scientific">Cricetulus griseus</name>
    <name type="common">Chinese hamster</name>
    <name type="synonym">Cricetulus barabensis griseus</name>
    <dbReference type="NCBI Taxonomy" id="10029"/>
    <lineage>
        <taxon>Eukaryota</taxon>
        <taxon>Metazoa</taxon>
        <taxon>Chordata</taxon>
        <taxon>Craniata</taxon>
        <taxon>Vertebrata</taxon>
        <taxon>Euteleostomi</taxon>
        <taxon>Mammalia</taxon>
        <taxon>Eutheria</taxon>
        <taxon>Euarchontoglires</taxon>
        <taxon>Glires</taxon>
        <taxon>Rodentia</taxon>
        <taxon>Myomorpha</taxon>
        <taxon>Muroidea</taxon>
        <taxon>Cricetidae</taxon>
        <taxon>Cricetinae</taxon>
        <taxon>Cricetulus</taxon>
    </lineage>
</organism>
<feature type="domain" description="Retroviral envelope protein GP41-like" evidence="3">
    <location>
        <begin position="385"/>
        <end position="549"/>
    </location>
</feature>
<feature type="chain" id="PRO_5030963019" evidence="2">
    <location>
        <begin position="21"/>
        <end position="588"/>
    </location>
</feature>
<protein>
    <submittedName>
        <fullName evidence="4">Env</fullName>
    </submittedName>
</protein>
<evidence type="ECO:0000313" key="4">
    <source>
        <dbReference type="EMBL" id="QPP11371.1"/>
    </source>
</evidence>
<accession>A0A7T1TE41</accession>
<dbReference type="InterPro" id="IPR000328">
    <property type="entry name" value="GP41-like"/>
</dbReference>